<feature type="binding site" evidence="7">
    <location>
        <position position="235"/>
    </location>
    <ligand>
        <name>ATP</name>
        <dbReference type="ChEBI" id="CHEBI:30616"/>
    </ligand>
</feature>
<dbReference type="PANTHER" id="PTHR11547">
    <property type="entry name" value="ARGININE OR CREATINE KINASE"/>
    <property type="match status" value="1"/>
</dbReference>
<dbReference type="SUPFAM" id="SSF48034">
    <property type="entry name" value="Guanido kinase N-terminal domain"/>
    <property type="match status" value="1"/>
</dbReference>
<evidence type="ECO:0000256" key="3">
    <source>
        <dbReference type="ARBA" id="ARBA00022741"/>
    </source>
</evidence>
<keyword evidence="3 7" id="KW-0547">Nucleotide-binding</keyword>
<dbReference type="InterPro" id="IPR036802">
    <property type="entry name" value="ATP-guanido_PTrfase_N_sf"/>
</dbReference>
<dbReference type="InterPro" id="IPR000749">
    <property type="entry name" value="ATP-guanido_PTrfase"/>
</dbReference>
<dbReference type="SUPFAM" id="SSF55931">
    <property type="entry name" value="Glutamine synthetase/guanido kinase"/>
    <property type="match status" value="1"/>
</dbReference>
<evidence type="ECO:0000256" key="7">
    <source>
        <dbReference type="PROSITE-ProRule" id="PRU00843"/>
    </source>
</evidence>
<evidence type="ECO:0000256" key="5">
    <source>
        <dbReference type="ARBA" id="ARBA00022840"/>
    </source>
</evidence>
<dbReference type="InterPro" id="IPR014746">
    <property type="entry name" value="Gln_synth/guanido_kin_cat_dom"/>
</dbReference>
<evidence type="ECO:0000256" key="1">
    <source>
        <dbReference type="ARBA" id="ARBA00006798"/>
    </source>
</evidence>
<evidence type="ECO:0000259" key="10">
    <source>
        <dbReference type="PROSITE" id="PS51509"/>
    </source>
</evidence>
<reference evidence="12" key="1">
    <citation type="submission" date="2021-01" db="EMBL/GenBank/DDBJ databases">
        <authorList>
            <person name="Corre E."/>
            <person name="Pelletier E."/>
            <person name="Niang G."/>
            <person name="Scheremetjew M."/>
            <person name="Finn R."/>
            <person name="Kale V."/>
            <person name="Holt S."/>
            <person name="Cochrane G."/>
            <person name="Meng A."/>
            <person name="Brown T."/>
            <person name="Cohen L."/>
        </authorList>
    </citation>
    <scope>NUCLEOTIDE SEQUENCE</scope>
    <source>
        <strain evidence="12">NIES-381</strain>
    </source>
</reference>
<organism evidence="12">
    <name type="scientific">Eutreptiella gymnastica</name>
    <dbReference type="NCBI Taxonomy" id="73025"/>
    <lineage>
        <taxon>Eukaryota</taxon>
        <taxon>Discoba</taxon>
        <taxon>Euglenozoa</taxon>
        <taxon>Euglenida</taxon>
        <taxon>Spirocuta</taxon>
        <taxon>Euglenophyceae</taxon>
        <taxon>Eutreptiales</taxon>
        <taxon>Eutreptiaceae</taxon>
        <taxon>Eutreptiella</taxon>
    </lineage>
</organism>
<dbReference type="GO" id="GO:0005524">
    <property type="term" value="F:ATP binding"/>
    <property type="evidence" value="ECO:0007669"/>
    <property type="project" value="UniProtKB-UniRule"/>
</dbReference>
<feature type="domain" description="Phosphagen kinase C-terminal" evidence="11">
    <location>
        <begin position="125"/>
        <end position="371"/>
    </location>
</feature>
<dbReference type="InterPro" id="IPR022415">
    <property type="entry name" value="ATP-guanido_PTrfase_AS"/>
</dbReference>
<proteinExistence type="inferred from homology"/>
<feature type="binding site" evidence="7">
    <location>
        <begin position="128"/>
        <end position="132"/>
    </location>
    <ligand>
        <name>ATP</name>
        <dbReference type="ChEBI" id="CHEBI:30616"/>
    </ligand>
</feature>
<dbReference type="Pfam" id="PF00217">
    <property type="entry name" value="ATP-gua_Ptrans"/>
    <property type="match status" value="1"/>
</dbReference>
<dbReference type="EMBL" id="HBGA01003855">
    <property type="protein sequence ID" value="CAD8990239.1"/>
    <property type="molecule type" value="Transcribed_RNA"/>
</dbReference>
<dbReference type="GO" id="GO:0005615">
    <property type="term" value="C:extracellular space"/>
    <property type="evidence" value="ECO:0007669"/>
    <property type="project" value="TreeGrafter"/>
</dbReference>
<dbReference type="GO" id="GO:0004111">
    <property type="term" value="F:creatine kinase activity"/>
    <property type="evidence" value="ECO:0007669"/>
    <property type="project" value="InterPro"/>
</dbReference>
<keyword evidence="5 7" id="KW-0067">ATP-binding</keyword>
<keyword evidence="4 7" id="KW-0418">Kinase</keyword>
<evidence type="ECO:0000256" key="6">
    <source>
        <dbReference type="PROSITE-ProRule" id="PRU00842"/>
    </source>
</evidence>
<dbReference type="CDD" id="cd07931">
    <property type="entry name" value="eukaryotic_phosphagen_kinases"/>
    <property type="match status" value="1"/>
</dbReference>
<feature type="binding site" evidence="7">
    <location>
        <position position="191"/>
    </location>
    <ligand>
        <name>ATP</name>
        <dbReference type="ChEBI" id="CHEBI:30616"/>
    </ligand>
</feature>
<accession>A0A7S1HSZ7</accession>
<dbReference type="InterPro" id="IPR022413">
    <property type="entry name" value="ATP-guanido_PTrfase_N"/>
</dbReference>
<dbReference type="PANTHER" id="PTHR11547:SF38">
    <property type="entry name" value="ARGININE KINASE 1-RELATED"/>
    <property type="match status" value="1"/>
</dbReference>
<evidence type="ECO:0000256" key="9">
    <source>
        <dbReference type="SAM" id="MobiDB-lite"/>
    </source>
</evidence>
<dbReference type="Gene3D" id="1.10.135.10">
    <property type="entry name" value="ATP:guanido phosphotransferase, N-terminal domain"/>
    <property type="match status" value="1"/>
</dbReference>
<dbReference type="GO" id="GO:0046314">
    <property type="term" value="P:phosphocreatine biosynthetic process"/>
    <property type="evidence" value="ECO:0007669"/>
    <property type="project" value="InterPro"/>
</dbReference>
<dbReference type="AlphaFoldDB" id="A0A7S1HSZ7"/>
<protein>
    <recommendedName>
        <fullName evidence="13">Arginine kinase</fullName>
    </recommendedName>
</protein>
<gene>
    <name evidence="12" type="ORF">EGYM00392_LOCUS1281</name>
</gene>
<feature type="binding site" evidence="7">
    <location>
        <begin position="325"/>
        <end position="330"/>
    </location>
    <ligand>
        <name>ATP</name>
        <dbReference type="ChEBI" id="CHEBI:30616"/>
    </ligand>
</feature>
<feature type="region of interest" description="Disordered" evidence="9">
    <location>
        <begin position="14"/>
        <end position="39"/>
    </location>
</feature>
<comment type="similarity">
    <text evidence="1 6 8">Belongs to the ATP:guanido phosphotransferase family.</text>
</comment>
<evidence type="ECO:0000256" key="2">
    <source>
        <dbReference type="ARBA" id="ARBA00022679"/>
    </source>
</evidence>
<feature type="binding site" evidence="7">
    <location>
        <begin position="294"/>
        <end position="298"/>
    </location>
    <ligand>
        <name>ATP</name>
        <dbReference type="ChEBI" id="CHEBI:30616"/>
    </ligand>
</feature>
<evidence type="ECO:0000256" key="8">
    <source>
        <dbReference type="RuleBase" id="RU000505"/>
    </source>
</evidence>
<evidence type="ECO:0008006" key="13">
    <source>
        <dbReference type="Google" id="ProtNLM"/>
    </source>
</evidence>
<dbReference type="InterPro" id="IPR022414">
    <property type="entry name" value="ATP-guanido_PTrfase_cat"/>
</dbReference>
<sequence length="372" mass="41180">MACDDEVWAYAQASLPRVSSNDRETGPPSGPRPTDAPSIAKLKDHKTASAGWTLARAINTGTCYPSSFVGCHAGDLESYTDYKELFYPVIEMYHKGYKTDGSMKHVTDMDVEKITTGLGDTTQAKIISTRIRTARNLKMFPLNPGGTKETRLEIADLVEKVFATLEGDLAGKFYRHTSMTPGETQNLVDWHFLFRGKDKMQAASGYHADWPHGRGIFVSADEKFLLWINEGDHIRIISMEQGGDVKSVFSRLSRGVAAIEAGLKAVTGRDDVYMHDEILGKIACCPSNLGTCMRGSVHILVPKLIAKIGFDEIDKIARGMNCQARGSSGEHSEVIDRIDISNWRRLGFPEYLLVQDMIKCANTLAEMEDECC</sequence>
<dbReference type="PROSITE" id="PS51510">
    <property type="entry name" value="PHOSPHAGEN_KINASE_C"/>
    <property type="match status" value="1"/>
</dbReference>
<feature type="domain" description="Phosphagen kinase N-terminal" evidence="10">
    <location>
        <begin position="10"/>
        <end position="95"/>
    </location>
</feature>
<name>A0A7S1HSZ7_9EUGL</name>
<keyword evidence="2 7" id="KW-0808">Transferase</keyword>
<evidence type="ECO:0000256" key="4">
    <source>
        <dbReference type="ARBA" id="ARBA00022777"/>
    </source>
</evidence>
<dbReference type="Pfam" id="PF02807">
    <property type="entry name" value="ATP-gua_PtransN"/>
    <property type="match status" value="1"/>
</dbReference>
<dbReference type="PROSITE" id="PS51509">
    <property type="entry name" value="PHOSPHAGEN_KINASE_N"/>
    <property type="match status" value="1"/>
</dbReference>
<evidence type="ECO:0000259" key="11">
    <source>
        <dbReference type="PROSITE" id="PS51510"/>
    </source>
</evidence>
<dbReference type="Gene3D" id="3.30.590.10">
    <property type="entry name" value="Glutamine synthetase/guanido kinase, catalytic domain"/>
    <property type="match status" value="1"/>
</dbReference>
<dbReference type="PROSITE" id="PS00112">
    <property type="entry name" value="PHOSPHAGEN_KINASE"/>
    <property type="match status" value="1"/>
</dbReference>
<dbReference type="FunFam" id="3.30.590.10:FF:000006">
    <property type="entry name" value="Arginine kinase 1"/>
    <property type="match status" value="1"/>
</dbReference>
<evidence type="ECO:0000313" key="12">
    <source>
        <dbReference type="EMBL" id="CAD8990239.1"/>
    </source>
</evidence>